<name>A0ABT7BLY0_9CYAN</name>
<accession>A0ABT7BLY0</accession>
<dbReference type="PROSITE" id="PS50968">
    <property type="entry name" value="BIOTINYL_LIPOYL"/>
    <property type="match status" value="1"/>
</dbReference>
<evidence type="ECO:0000256" key="9">
    <source>
        <dbReference type="SAM" id="MobiDB-lite"/>
    </source>
</evidence>
<dbReference type="InterPro" id="IPR001249">
    <property type="entry name" value="AcCoA_biotinCC"/>
</dbReference>
<evidence type="ECO:0000256" key="2">
    <source>
        <dbReference type="ARBA" id="ARBA00017562"/>
    </source>
</evidence>
<keyword evidence="5 8" id="KW-0443">Lipid metabolism</keyword>
<keyword evidence="3 8" id="KW-0444">Lipid biosynthesis</keyword>
<protein>
    <recommendedName>
        <fullName evidence="2 8">Biotin carboxyl carrier protein of acetyl-CoA carboxylase</fullName>
    </recommendedName>
</protein>
<proteinExistence type="predicted"/>
<evidence type="ECO:0000256" key="5">
    <source>
        <dbReference type="ARBA" id="ARBA00023098"/>
    </source>
</evidence>
<evidence type="ECO:0000313" key="11">
    <source>
        <dbReference type="EMBL" id="MDJ1179767.1"/>
    </source>
</evidence>
<dbReference type="Pfam" id="PF00364">
    <property type="entry name" value="Biotin_lipoyl"/>
    <property type="match status" value="1"/>
</dbReference>
<dbReference type="Proteomes" id="UP001231370">
    <property type="component" value="Unassembled WGS sequence"/>
</dbReference>
<evidence type="ECO:0000256" key="8">
    <source>
        <dbReference type="RuleBase" id="RU364072"/>
    </source>
</evidence>
<dbReference type="SUPFAM" id="SSF51230">
    <property type="entry name" value="Single hybrid motif"/>
    <property type="match status" value="1"/>
</dbReference>
<dbReference type="PANTHER" id="PTHR45266:SF3">
    <property type="entry name" value="OXALOACETATE DECARBOXYLASE ALPHA CHAIN"/>
    <property type="match status" value="1"/>
</dbReference>
<comment type="function">
    <text evidence="8">This protein is a component of the acetyl coenzyme A carboxylase complex; first, biotin carboxylase catalyzes the carboxylation of the carrier protein and then the transcarboxylase transfers the carboxyl group to form malonyl-CoA.</text>
</comment>
<dbReference type="Gene3D" id="2.40.50.100">
    <property type="match status" value="1"/>
</dbReference>
<dbReference type="InterPro" id="IPR011053">
    <property type="entry name" value="Single_hybrid_motif"/>
</dbReference>
<dbReference type="InterPro" id="IPR001882">
    <property type="entry name" value="Biotin_BS"/>
</dbReference>
<sequence length="162" mass="17501">MNLNFDELRELITTLGQTDIAELTLKSDTFELTVRKGETGTLQSVSQVAVSPPVVQSPVPPLTENAPVVSQGSEPSPPPLEQKLEEIKSPMVGTFYRAPAPGEAPFTEVGARIRVGDTVCIIEAMKLMNELEAEVSGEVVEILVENAQPIEFGQVLMRVKAT</sequence>
<dbReference type="NCBIfam" id="NF005457">
    <property type="entry name" value="PRK07051.1"/>
    <property type="match status" value="1"/>
</dbReference>
<dbReference type="InterPro" id="IPR000089">
    <property type="entry name" value="Biotin_lipoyl"/>
</dbReference>
<feature type="region of interest" description="Disordered" evidence="9">
    <location>
        <begin position="53"/>
        <end position="79"/>
    </location>
</feature>
<dbReference type="InterPro" id="IPR050709">
    <property type="entry name" value="Biotin_Carboxyl_Carrier/Decarb"/>
</dbReference>
<dbReference type="PANTHER" id="PTHR45266">
    <property type="entry name" value="OXALOACETATE DECARBOXYLASE ALPHA CHAIN"/>
    <property type="match status" value="1"/>
</dbReference>
<dbReference type="PRINTS" id="PR01071">
    <property type="entry name" value="ACOABIOTINCC"/>
</dbReference>
<dbReference type="RefSeq" id="WP_283763072.1">
    <property type="nucleotide sequence ID" value="NZ_JAQPOK010000093.1"/>
</dbReference>
<keyword evidence="6 8" id="KW-0275">Fatty acid biosynthesis</keyword>
<evidence type="ECO:0000259" key="10">
    <source>
        <dbReference type="PROSITE" id="PS50968"/>
    </source>
</evidence>
<dbReference type="EMBL" id="JAQPOK010000093">
    <property type="protein sequence ID" value="MDJ1179767.1"/>
    <property type="molecule type" value="Genomic_DNA"/>
</dbReference>
<evidence type="ECO:0000256" key="7">
    <source>
        <dbReference type="ARBA" id="ARBA00023267"/>
    </source>
</evidence>
<comment type="caution">
    <text evidence="11">The sequence shown here is derived from an EMBL/GenBank/DDBJ whole genome shotgun (WGS) entry which is preliminary data.</text>
</comment>
<gene>
    <name evidence="11" type="primary">accB</name>
    <name evidence="11" type="ORF">PJF56_12915</name>
</gene>
<evidence type="ECO:0000256" key="4">
    <source>
        <dbReference type="ARBA" id="ARBA00022832"/>
    </source>
</evidence>
<feature type="domain" description="Lipoyl-binding" evidence="10">
    <location>
        <begin position="84"/>
        <end position="160"/>
    </location>
</feature>
<keyword evidence="7 8" id="KW-0092">Biotin</keyword>
<reference evidence="11 12" key="1">
    <citation type="submission" date="2023-01" db="EMBL/GenBank/DDBJ databases">
        <title>Novel diversity within Roseofilum (Cyanobacteria; Desertifilaceae) from marine benthic mats with descriptions of four novel species.</title>
        <authorList>
            <person name="Wang Y."/>
            <person name="Berthold D.E."/>
            <person name="Hu J."/>
            <person name="Lefler F.W."/>
            <person name="Laughinghouse H.D. IV."/>
        </authorList>
    </citation>
    <scope>NUCLEOTIDE SEQUENCE [LARGE SCALE GENOMIC DNA]</scope>
    <source>
        <strain evidence="11 12">BLCC-M91</strain>
    </source>
</reference>
<evidence type="ECO:0000256" key="6">
    <source>
        <dbReference type="ARBA" id="ARBA00023160"/>
    </source>
</evidence>
<dbReference type="CDD" id="cd06850">
    <property type="entry name" value="biotinyl_domain"/>
    <property type="match status" value="1"/>
</dbReference>
<keyword evidence="12" id="KW-1185">Reference proteome</keyword>
<evidence type="ECO:0000313" key="12">
    <source>
        <dbReference type="Proteomes" id="UP001231370"/>
    </source>
</evidence>
<dbReference type="NCBIfam" id="TIGR00531">
    <property type="entry name" value="BCCP"/>
    <property type="match status" value="1"/>
</dbReference>
<dbReference type="GO" id="GO:0003989">
    <property type="term" value="F:acetyl-CoA carboxylase activity"/>
    <property type="evidence" value="ECO:0007669"/>
    <property type="project" value="UniProtKB-EC"/>
</dbReference>
<evidence type="ECO:0000256" key="1">
    <source>
        <dbReference type="ARBA" id="ARBA00005194"/>
    </source>
</evidence>
<evidence type="ECO:0000256" key="3">
    <source>
        <dbReference type="ARBA" id="ARBA00022516"/>
    </source>
</evidence>
<keyword evidence="4 8" id="KW-0276">Fatty acid metabolism</keyword>
<organism evidence="11 12">
    <name type="scientific">Roseofilum halophilum BLCC-M91</name>
    <dbReference type="NCBI Taxonomy" id="3022259"/>
    <lineage>
        <taxon>Bacteria</taxon>
        <taxon>Bacillati</taxon>
        <taxon>Cyanobacteriota</taxon>
        <taxon>Cyanophyceae</taxon>
        <taxon>Desertifilales</taxon>
        <taxon>Desertifilaceae</taxon>
        <taxon>Roseofilum</taxon>
        <taxon>Roseofilum halophilum</taxon>
    </lineage>
</organism>
<comment type="pathway">
    <text evidence="1 8">Lipid metabolism; fatty acid biosynthesis.</text>
</comment>
<dbReference type="PROSITE" id="PS00188">
    <property type="entry name" value="BIOTIN"/>
    <property type="match status" value="1"/>
</dbReference>
<keyword evidence="11" id="KW-0436">Ligase</keyword>